<dbReference type="Proteomes" id="UP000435357">
    <property type="component" value="Unassembled WGS sequence"/>
</dbReference>
<dbReference type="RefSeq" id="WP_151168613.1">
    <property type="nucleotide sequence ID" value="NZ_WACR01000007.1"/>
</dbReference>
<evidence type="ECO:0000313" key="1">
    <source>
        <dbReference type="EMBL" id="KAB1063801.1"/>
    </source>
</evidence>
<dbReference type="PANTHER" id="PTHR14097">
    <property type="entry name" value="OXIDOREDUCTASE HTATIP2"/>
    <property type="match status" value="1"/>
</dbReference>
<gene>
    <name evidence="1" type="ORF">F3059_09540</name>
</gene>
<reference evidence="1 2" key="1">
    <citation type="submission" date="2019-09" db="EMBL/GenBank/DDBJ databases">
        <title>Genomes of Cryomorphaceae.</title>
        <authorList>
            <person name="Bowman J.P."/>
        </authorList>
    </citation>
    <scope>NUCLEOTIDE SEQUENCE [LARGE SCALE GENOMIC DNA]</scope>
    <source>
        <strain evidence="1 2">KCTC 52047</strain>
    </source>
</reference>
<dbReference type="InterPro" id="IPR036291">
    <property type="entry name" value="NAD(P)-bd_dom_sf"/>
</dbReference>
<dbReference type="InterPro" id="IPR014843">
    <property type="entry name" value="Him1/Fmp52"/>
</dbReference>
<dbReference type="OrthoDB" id="9798632at2"/>
<comment type="caution">
    <text evidence="1">The sequence shown here is derived from an EMBL/GenBank/DDBJ whole genome shotgun (WGS) entry which is preliminary data.</text>
</comment>
<dbReference type="SUPFAM" id="SSF51735">
    <property type="entry name" value="NAD(P)-binding Rossmann-fold domains"/>
    <property type="match status" value="1"/>
</dbReference>
<dbReference type="PANTHER" id="PTHR14097:SF7">
    <property type="entry name" value="OXIDOREDUCTASE HTATIP2"/>
    <property type="match status" value="1"/>
</dbReference>
<dbReference type="EMBL" id="WACR01000007">
    <property type="protein sequence ID" value="KAB1063801.1"/>
    <property type="molecule type" value="Genomic_DNA"/>
</dbReference>
<accession>A0A6N6M3H9</accession>
<organism evidence="1 2">
    <name type="scientific">Salibacter halophilus</name>
    <dbReference type="NCBI Taxonomy" id="1803916"/>
    <lineage>
        <taxon>Bacteria</taxon>
        <taxon>Pseudomonadati</taxon>
        <taxon>Bacteroidota</taxon>
        <taxon>Flavobacteriia</taxon>
        <taxon>Flavobacteriales</taxon>
        <taxon>Salibacteraceae</taxon>
        <taxon>Salibacter</taxon>
    </lineage>
</organism>
<evidence type="ECO:0000313" key="2">
    <source>
        <dbReference type="Proteomes" id="UP000435357"/>
    </source>
</evidence>
<dbReference type="AlphaFoldDB" id="A0A6N6M3H9"/>
<dbReference type="Gene3D" id="3.40.50.720">
    <property type="entry name" value="NAD(P)-binding Rossmann-like Domain"/>
    <property type="match status" value="1"/>
</dbReference>
<keyword evidence="2" id="KW-1185">Reference proteome</keyword>
<dbReference type="Pfam" id="PF08732">
    <property type="entry name" value="HIM1"/>
    <property type="match status" value="1"/>
</dbReference>
<proteinExistence type="predicted"/>
<sequence>MINAVVAGSTGAIGKKLVEKLESNNDFGQIHCLNRRDVDFQNPKTQNHIIDFDQLHNNELNISADVAFCSLGTTMKQAGSKEEFKKVDFDYVLHFAKWAKSIGVKKFLLVSAHGSDKNSMFFYMKVKGQIEEALKNLSFDQLVIIQPSLLYGASRPDSRFGENLGYKVLKFLKPLLVGPLKKQRPVHVGQVAETMIHSALTVKDKLTYISPIDIQKHHK</sequence>
<protein>
    <submittedName>
        <fullName evidence="1">NAD-dependent epimerase/dehydratase family protein</fullName>
    </submittedName>
</protein>
<name>A0A6N6M3H9_9FLAO</name>